<keyword evidence="2" id="KW-0472">Membrane</keyword>
<feature type="region of interest" description="Disordered" evidence="1">
    <location>
        <begin position="1"/>
        <end position="26"/>
    </location>
</feature>
<proteinExistence type="predicted"/>
<name>A0A1F8EAM3_9BACT</name>
<accession>A0A1F8EAM3</accession>
<keyword evidence="2" id="KW-1133">Transmembrane helix</keyword>
<evidence type="ECO:0000256" key="1">
    <source>
        <dbReference type="SAM" id="MobiDB-lite"/>
    </source>
</evidence>
<feature type="transmembrane region" description="Helical" evidence="2">
    <location>
        <begin position="35"/>
        <end position="56"/>
    </location>
</feature>
<protein>
    <submittedName>
        <fullName evidence="3">Uncharacterized protein</fullName>
    </submittedName>
</protein>
<dbReference type="STRING" id="1802660.A2735_02275"/>
<dbReference type="EMBL" id="MGJA01000004">
    <property type="protein sequence ID" value="OGM97971.1"/>
    <property type="molecule type" value="Genomic_DNA"/>
</dbReference>
<sequence length="223" mass="25001">MDNTSFAPGNNSINNSAPPLTPQYSSPEPKHLPKLVTWVVLILALGFVGYAGIWYWQDQQVGEDYPVLFTPRPSATPDPTADWKTYTNTQYGFEFKYPNDFVITESSTADTNPNTRIYIVNIKKQLEGDEYQKISFSYSPQINLELSSEPSYKPEGPPAYIGGATWDTDRFNDGSPGQGALYDSLLIDTEYGGKFYSITLYPNDGPEINPAFEEILATFKFIK</sequence>
<organism evidence="3 4">
    <name type="scientific">Candidatus Yanofskybacteria bacterium RIFCSPHIGHO2_01_FULL_41_21</name>
    <dbReference type="NCBI Taxonomy" id="1802660"/>
    <lineage>
        <taxon>Bacteria</taxon>
        <taxon>Candidatus Yanofskyibacteriota</taxon>
    </lineage>
</organism>
<evidence type="ECO:0000313" key="4">
    <source>
        <dbReference type="Proteomes" id="UP000178520"/>
    </source>
</evidence>
<comment type="caution">
    <text evidence="3">The sequence shown here is derived from an EMBL/GenBank/DDBJ whole genome shotgun (WGS) entry which is preliminary data.</text>
</comment>
<evidence type="ECO:0000313" key="3">
    <source>
        <dbReference type="EMBL" id="OGM97971.1"/>
    </source>
</evidence>
<gene>
    <name evidence="3" type="ORF">A2735_02275</name>
</gene>
<keyword evidence="2" id="KW-0812">Transmembrane</keyword>
<evidence type="ECO:0000256" key="2">
    <source>
        <dbReference type="SAM" id="Phobius"/>
    </source>
</evidence>
<reference evidence="3 4" key="1">
    <citation type="journal article" date="2016" name="Nat. Commun.">
        <title>Thousands of microbial genomes shed light on interconnected biogeochemical processes in an aquifer system.</title>
        <authorList>
            <person name="Anantharaman K."/>
            <person name="Brown C.T."/>
            <person name="Hug L.A."/>
            <person name="Sharon I."/>
            <person name="Castelle C.J."/>
            <person name="Probst A.J."/>
            <person name="Thomas B.C."/>
            <person name="Singh A."/>
            <person name="Wilkins M.J."/>
            <person name="Karaoz U."/>
            <person name="Brodie E.L."/>
            <person name="Williams K.H."/>
            <person name="Hubbard S.S."/>
            <person name="Banfield J.F."/>
        </authorList>
    </citation>
    <scope>NUCLEOTIDE SEQUENCE [LARGE SCALE GENOMIC DNA]</scope>
</reference>
<dbReference type="Proteomes" id="UP000178520">
    <property type="component" value="Unassembled WGS sequence"/>
</dbReference>
<dbReference type="AlphaFoldDB" id="A0A1F8EAM3"/>